<evidence type="ECO:0000259" key="1">
    <source>
        <dbReference type="Pfam" id="PF13860"/>
    </source>
</evidence>
<evidence type="ECO:0000313" key="2">
    <source>
        <dbReference type="EMBL" id="SVE32231.1"/>
    </source>
</evidence>
<feature type="non-terminal residue" evidence="2">
    <location>
        <position position="1"/>
    </location>
</feature>
<accession>A0A383CJC2</accession>
<dbReference type="Gene3D" id="2.60.40.4070">
    <property type="match status" value="1"/>
</dbReference>
<gene>
    <name evidence="2" type="ORF">METZ01_LOCUS485085</name>
</gene>
<dbReference type="InterPro" id="IPR026444">
    <property type="entry name" value="Secre_tail"/>
</dbReference>
<dbReference type="EMBL" id="UINC01209277">
    <property type="protein sequence ID" value="SVE32231.1"/>
    <property type="molecule type" value="Genomic_DNA"/>
</dbReference>
<feature type="domain" description="FlgD/Vpr Ig-like" evidence="1">
    <location>
        <begin position="71"/>
        <end position="133"/>
    </location>
</feature>
<dbReference type="Pfam" id="PF13860">
    <property type="entry name" value="FlgD_ig"/>
    <property type="match status" value="1"/>
</dbReference>
<sequence length="145" mass="16282">HNGERVLLYTMSQDVLTGERIPIIELPEGVTIKTVKAGNAYGEKQIVSVALVPEVFTVHQNYPNPFNPRTTIQVDLVEPTQLNIIVHDIMGRVVKTLINQEYSPGYHTFMWHGDNSIGMQASSGVYFISVSTHKHARMIKAILLR</sequence>
<dbReference type="AlphaFoldDB" id="A0A383CJC2"/>
<dbReference type="NCBIfam" id="TIGR04183">
    <property type="entry name" value="Por_Secre_tail"/>
    <property type="match status" value="1"/>
</dbReference>
<protein>
    <recommendedName>
        <fullName evidence="1">FlgD/Vpr Ig-like domain-containing protein</fullName>
    </recommendedName>
</protein>
<dbReference type="InterPro" id="IPR025965">
    <property type="entry name" value="FlgD/Vpr_Ig-like"/>
</dbReference>
<name>A0A383CJC2_9ZZZZ</name>
<organism evidence="2">
    <name type="scientific">marine metagenome</name>
    <dbReference type="NCBI Taxonomy" id="408172"/>
    <lineage>
        <taxon>unclassified sequences</taxon>
        <taxon>metagenomes</taxon>
        <taxon>ecological metagenomes</taxon>
    </lineage>
</organism>
<reference evidence="2" key="1">
    <citation type="submission" date="2018-05" db="EMBL/GenBank/DDBJ databases">
        <authorList>
            <person name="Lanie J.A."/>
            <person name="Ng W.-L."/>
            <person name="Kazmierczak K.M."/>
            <person name="Andrzejewski T.M."/>
            <person name="Davidsen T.M."/>
            <person name="Wayne K.J."/>
            <person name="Tettelin H."/>
            <person name="Glass J.I."/>
            <person name="Rusch D."/>
            <person name="Podicherti R."/>
            <person name="Tsui H.-C.T."/>
            <person name="Winkler M.E."/>
        </authorList>
    </citation>
    <scope>NUCLEOTIDE SEQUENCE</scope>
</reference>
<proteinExistence type="predicted"/>